<organism evidence="3">
    <name type="scientific">marine sediment metagenome</name>
    <dbReference type="NCBI Taxonomy" id="412755"/>
    <lineage>
        <taxon>unclassified sequences</taxon>
        <taxon>metagenomes</taxon>
        <taxon>ecological metagenomes</taxon>
    </lineage>
</organism>
<protein>
    <recommendedName>
        <fullName evidence="2">4Fe-4S ferredoxin-type domain-containing protein</fullName>
    </recommendedName>
</protein>
<evidence type="ECO:0000256" key="1">
    <source>
        <dbReference type="SAM" id="MobiDB-lite"/>
    </source>
</evidence>
<dbReference type="AlphaFoldDB" id="X1I326"/>
<dbReference type="Gene3D" id="3.30.70.3270">
    <property type="match status" value="1"/>
</dbReference>
<feature type="region of interest" description="Disordered" evidence="1">
    <location>
        <begin position="25"/>
        <end position="53"/>
    </location>
</feature>
<dbReference type="InterPro" id="IPR017896">
    <property type="entry name" value="4Fe4S_Fe-S-bd"/>
</dbReference>
<dbReference type="SUPFAM" id="SSF54862">
    <property type="entry name" value="4Fe-4S ferredoxins"/>
    <property type="match status" value="1"/>
</dbReference>
<dbReference type="Pfam" id="PF12838">
    <property type="entry name" value="Fer4_7"/>
    <property type="match status" value="1"/>
</dbReference>
<name>X1I326_9ZZZZ</name>
<dbReference type="PROSITE" id="PS51379">
    <property type="entry name" value="4FE4S_FER_2"/>
    <property type="match status" value="1"/>
</dbReference>
<evidence type="ECO:0000259" key="2">
    <source>
        <dbReference type="PROSITE" id="PS51379"/>
    </source>
</evidence>
<feature type="domain" description="4Fe-4S ferredoxin-type" evidence="2">
    <location>
        <begin position="1"/>
        <end position="22"/>
    </location>
</feature>
<reference evidence="3" key="1">
    <citation type="journal article" date="2014" name="Front. Microbiol.">
        <title>High frequency of phylogenetically diverse reductive dehalogenase-homologous genes in deep subseafloor sedimentary metagenomes.</title>
        <authorList>
            <person name="Kawai M."/>
            <person name="Futagami T."/>
            <person name="Toyoda A."/>
            <person name="Takaki Y."/>
            <person name="Nishi S."/>
            <person name="Hori S."/>
            <person name="Arai W."/>
            <person name="Tsubouchi T."/>
            <person name="Morono Y."/>
            <person name="Uchiyama I."/>
            <person name="Ito T."/>
            <person name="Fujiyama A."/>
            <person name="Inagaki F."/>
            <person name="Takami H."/>
        </authorList>
    </citation>
    <scope>NUCLEOTIDE SEQUENCE</scope>
    <source>
        <strain evidence="3">Expedition CK06-06</strain>
    </source>
</reference>
<evidence type="ECO:0000313" key="3">
    <source>
        <dbReference type="EMBL" id="GAH60464.1"/>
    </source>
</evidence>
<dbReference type="PROSITE" id="PS00198">
    <property type="entry name" value="4FE4S_FER_1"/>
    <property type="match status" value="1"/>
</dbReference>
<sequence length="53" mass="5871">RCIGCGVCAVVCPEDALKIKRVENPEKPEQPANQLDWMTKRAMARGVDPSDIM</sequence>
<gene>
    <name evidence="3" type="ORF">S03H2_31052</name>
</gene>
<proteinExistence type="predicted"/>
<comment type="caution">
    <text evidence="3">The sequence shown here is derived from an EMBL/GenBank/DDBJ whole genome shotgun (WGS) entry which is preliminary data.</text>
</comment>
<feature type="non-terminal residue" evidence="3">
    <location>
        <position position="1"/>
    </location>
</feature>
<accession>X1I326</accession>
<dbReference type="EMBL" id="BARU01018809">
    <property type="protein sequence ID" value="GAH60464.1"/>
    <property type="molecule type" value="Genomic_DNA"/>
</dbReference>
<dbReference type="InterPro" id="IPR017900">
    <property type="entry name" value="4Fe4S_Fe_S_CS"/>
</dbReference>